<evidence type="ECO:0000313" key="2">
    <source>
        <dbReference type="EMBL" id="KAH3686061.1"/>
    </source>
</evidence>
<dbReference type="AlphaFoldDB" id="A0A9P8TPN9"/>
<protein>
    <submittedName>
        <fullName evidence="2">Uncharacterized protein</fullName>
    </submittedName>
</protein>
<feature type="compositionally biased region" description="Basic and acidic residues" evidence="1">
    <location>
        <begin position="54"/>
        <end position="72"/>
    </location>
</feature>
<reference evidence="2" key="2">
    <citation type="submission" date="2021-01" db="EMBL/GenBank/DDBJ databases">
        <authorList>
            <person name="Schikora-Tamarit M.A."/>
        </authorList>
    </citation>
    <scope>NUCLEOTIDE SEQUENCE</scope>
    <source>
        <strain evidence="2">CBS2887</strain>
    </source>
</reference>
<keyword evidence="3" id="KW-1185">Reference proteome</keyword>
<feature type="compositionally biased region" description="Basic and acidic residues" evidence="1">
    <location>
        <begin position="33"/>
        <end position="44"/>
    </location>
</feature>
<feature type="region of interest" description="Disordered" evidence="1">
    <location>
        <begin position="1"/>
        <end position="151"/>
    </location>
</feature>
<sequence length="169" mass="19006">MATNKIKEKAAFKMKKTQPIMEPTAAGCPWRIPLDEFPKRKDDQLSEPNFNGRLDQDQDGNEHIGTENKESEPSSDNTGGLNTGLVCNSLDTSEDQKLQRSLNQDIDRGRSQVQRRVTASGIDIPSEDLLHETNTDQTHRPDQILTPSRGNRWDGINMLHGNDSNRLKV</sequence>
<feature type="compositionally biased region" description="Basic and acidic residues" evidence="1">
    <location>
        <begin position="128"/>
        <end position="142"/>
    </location>
</feature>
<evidence type="ECO:0000313" key="3">
    <source>
        <dbReference type="Proteomes" id="UP000774326"/>
    </source>
</evidence>
<dbReference type="Proteomes" id="UP000774326">
    <property type="component" value="Unassembled WGS sequence"/>
</dbReference>
<evidence type="ECO:0000256" key="1">
    <source>
        <dbReference type="SAM" id="MobiDB-lite"/>
    </source>
</evidence>
<feature type="compositionally biased region" description="Basic and acidic residues" evidence="1">
    <location>
        <begin position="1"/>
        <end position="11"/>
    </location>
</feature>
<gene>
    <name evidence="2" type="ORF">WICPIJ_002980</name>
</gene>
<feature type="compositionally biased region" description="Polar residues" evidence="1">
    <location>
        <begin position="74"/>
        <end position="91"/>
    </location>
</feature>
<name>A0A9P8TPN9_WICPI</name>
<organism evidence="2 3">
    <name type="scientific">Wickerhamomyces pijperi</name>
    <name type="common">Yeast</name>
    <name type="synonym">Pichia pijperi</name>
    <dbReference type="NCBI Taxonomy" id="599730"/>
    <lineage>
        <taxon>Eukaryota</taxon>
        <taxon>Fungi</taxon>
        <taxon>Dikarya</taxon>
        <taxon>Ascomycota</taxon>
        <taxon>Saccharomycotina</taxon>
        <taxon>Saccharomycetes</taxon>
        <taxon>Phaffomycetales</taxon>
        <taxon>Wickerhamomycetaceae</taxon>
        <taxon>Wickerhamomyces</taxon>
    </lineage>
</organism>
<comment type="caution">
    <text evidence="2">The sequence shown here is derived from an EMBL/GenBank/DDBJ whole genome shotgun (WGS) entry which is preliminary data.</text>
</comment>
<proteinExistence type="predicted"/>
<dbReference type="EMBL" id="JAEUBG010001678">
    <property type="protein sequence ID" value="KAH3686061.1"/>
    <property type="molecule type" value="Genomic_DNA"/>
</dbReference>
<reference evidence="2" key="1">
    <citation type="journal article" date="2021" name="Open Biol.">
        <title>Shared evolutionary footprints suggest mitochondrial oxidative damage underlies multiple complex I losses in fungi.</title>
        <authorList>
            <person name="Schikora-Tamarit M.A."/>
            <person name="Marcet-Houben M."/>
            <person name="Nosek J."/>
            <person name="Gabaldon T."/>
        </authorList>
    </citation>
    <scope>NUCLEOTIDE SEQUENCE</scope>
    <source>
        <strain evidence="2">CBS2887</strain>
    </source>
</reference>
<accession>A0A9P8TPN9</accession>